<comment type="caution">
    <text evidence="6">The sequence shown here is derived from an EMBL/GenBank/DDBJ whole genome shotgun (WGS) entry which is preliminary data.</text>
</comment>
<dbReference type="FunFam" id="3.40.50.300:FF:000134">
    <property type="entry name" value="Iron-enterobactin ABC transporter ATP-binding protein"/>
    <property type="match status" value="1"/>
</dbReference>
<protein>
    <recommendedName>
        <fullName evidence="5">ABC transporter domain-containing protein</fullName>
    </recommendedName>
</protein>
<dbReference type="InterPro" id="IPR003593">
    <property type="entry name" value="AAA+_ATPase"/>
</dbReference>
<evidence type="ECO:0000313" key="7">
    <source>
        <dbReference type="Proteomes" id="UP000018466"/>
    </source>
</evidence>
<dbReference type="PANTHER" id="PTHR42734">
    <property type="entry name" value="METAL TRANSPORT SYSTEM ATP-BINDING PROTEIN TM_0124-RELATED"/>
    <property type="match status" value="1"/>
</dbReference>
<dbReference type="EMBL" id="AGEL01000007">
    <property type="protein sequence ID" value="EHO16529.1"/>
    <property type="molecule type" value="Genomic_DNA"/>
</dbReference>
<feature type="domain" description="ABC transporter" evidence="5">
    <location>
        <begin position="3"/>
        <end position="240"/>
    </location>
</feature>
<evidence type="ECO:0000259" key="5">
    <source>
        <dbReference type="PROSITE" id="PS50893"/>
    </source>
</evidence>
<dbReference type="GeneID" id="86940988"/>
<dbReference type="AlphaFoldDB" id="A0AA37DG50"/>
<name>A0AA37DG50_9FIRM</name>
<dbReference type="Gene3D" id="3.40.50.300">
    <property type="entry name" value="P-loop containing nucleotide triphosphate hydrolases"/>
    <property type="match status" value="1"/>
</dbReference>
<dbReference type="PROSITE" id="PS50893">
    <property type="entry name" value="ABC_TRANSPORTER_2"/>
    <property type="match status" value="1"/>
</dbReference>
<keyword evidence="2" id="KW-0813">Transport</keyword>
<dbReference type="SUPFAM" id="SSF52540">
    <property type="entry name" value="P-loop containing nucleoside triphosphate hydrolases"/>
    <property type="match status" value="1"/>
</dbReference>
<sequence length="261" mass="29130">MKFELRDACFAYGADKPLFEHINLSLSKGEILTVLGPNGAGKTSLLRAALGFAPFQRGGSFLDGKPVGEFSARELFRRIAYVPQARRYSFAYTVEELVLLGRAVHVGLFSQPREHDKHIARNCLEKIGITNIAGKLCSRISGGELQMALIARALAAEPELMVLDEPEANLDFKNQYRILKTVQELKEQEGLAFFINTHFPEHALQLADRVLLLYPGRCSESGLAAELLTEEKLQKLYSLPVQIAELQLGQKNYRTVIPFVL</sequence>
<dbReference type="InterPro" id="IPR027417">
    <property type="entry name" value="P-loop_NTPase"/>
</dbReference>
<dbReference type="PROSITE" id="PS00211">
    <property type="entry name" value="ABC_TRANSPORTER_1"/>
    <property type="match status" value="1"/>
</dbReference>
<evidence type="ECO:0000256" key="2">
    <source>
        <dbReference type="ARBA" id="ARBA00022448"/>
    </source>
</evidence>
<keyword evidence="7" id="KW-1185">Reference proteome</keyword>
<dbReference type="InterPro" id="IPR003439">
    <property type="entry name" value="ABC_transporter-like_ATP-bd"/>
</dbReference>
<evidence type="ECO:0000256" key="4">
    <source>
        <dbReference type="ARBA" id="ARBA00022840"/>
    </source>
</evidence>
<comment type="similarity">
    <text evidence="1">Belongs to the ABC transporter superfamily.</text>
</comment>
<accession>A0AA37DG50</accession>
<keyword evidence="4" id="KW-0067">ATP-binding</keyword>
<evidence type="ECO:0000313" key="6">
    <source>
        <dbReference type="EMBL" id="EHO16529.1"/>
    </source>
</evidence>
<dbReference type="PANTHER" id="PTHR42734:SF6">
    <property type="entry name" value="MOLYBDATE IMPORT ATP-BINDING PROTEIN MOLC"/>
    <property type="match status" value="1"/>
</dbReference>
<dbReference type="SMART" id="SM00382">
    <property type="entry name" value="AAA"/>
    <property type="match status" value="1"/>
</dbReference>
<evidence type="ECO:0000256" key="1">
    <source>
        <dbReference type="ARBA" id="ARBA00005417"/>
    </source>
</evidence>
<proteinExistence type="inferred from homology"/>
<dbReference type="GO" id="GO:0005524">
    <property type="term" value="F:ATP binding"/>
    <property type="evidence" value="ECO:0007669"/>
    <property type="project" value="UniProtKB-KW"/>
</dbReference>
<dbReference type="InterPro" id="IPR050153">
    <property type="entry name" value="Metal_Ion_Import_ABC"/>
</dbReference>
<evidence type="ECO:0000256" key="3">
    <source>
        <dbReference type="ARBA" id="ARBA00022741"/>
    </source>
</evidence>
<dbReference type="GO" id="GO:0016887">
    <property type="term" value="F:ATP hydrolysis activity"/>
    <property type="evidence" value="ECO:0007669"/>
    <property type="project" value="InterPro"/>
</dbReference>
<dbReference type="InterPro" id="IPR017871">
    <property type="entry name" value="ABC_transporter-like_CS"/>
</dbReference>
<dbReference type="Proteomes" id="UP000018466">
    <property type="component" value="Unassembled WGS sequence"/>
</dbReference>
<keyword evidence="3" id="KW-0547">Nucleotide-binding</keyword>
<organism evidence="6 7">
    <name type="scientific">Stomatobaculum longum</name>
    <dbReference type="NCBI Taxonomy" id="796942"/>
    <lineage>
        <taxon>Bacteria</taxon>
        <taxon>Bacillati</taxon>
        <taxon>Bacillota</taxon>
        <taxon>Clostridia</taxon>
        <taxon>Lachnospirales</taxon>
        <taxon>Lachnospiraceae</taxon>
        <taxon>Stomatobaculum</taxon>
    </lineage>
</organism>
<gene>
    <name evidence="6" type="ORF">HMPREF9623_01228</name>
</gene>
<reference evidence="6 7" key="1">
    <citation type="submission" date="2011-10" db="EMBL/GenBank/DDBJ databases">
        <title>The Genome Sequence of Lachnospiraceae bacterium ACC2.</title>
        <authorList>
            <consortium name="The Broad Institute Genome Sequencing Platform"/>
            <person name="Earl A."/>
            <person name="Ward D."/>
            <person name="Feldgarden M."/>
            <person name="Gevers D."/>
            <person name="Sizova M."/>
            <person name="Hazen A."/>
            <person name="Epstein S."/>
            <person name="Young S.K."/>
            <person name="Zeng Q."/>
            <person name="Gargeya S."/>
            <person name="Fitzgerald M."/>
            <person name="Haas B."/>
            <person name="Abouelleil A."/>
            <person name="Alvarado L."/>
            <person name="Arachchi H.M."/>
            <person name="Berlin A."/>
            <person name="Brown A."/>
            <person name="Chapman S.B."/>
            <person name="Chen Z."/>
            <person name="Dunbar C."/>
            <person name="Freedman E."/>
            <person name="Gearin G."/>
            <person name="Goldberg J."/>
            <person name="Griggs A."/>
            <person name="Gujja S."/>
            <person name="Heiman D."/>
            <person name="Howarth C."/>
            <person name="Larson L."/>
            <person name="Lui A."/>
            <person name="MacDonald P.J.P."/>
            <person name="Montmayeur A."/>
            <person name="Murphy C."/>
            <person name="Neiman D."/>
            <person name="Pearson M."/>
            <person name="Priest M."/>
            <person name="Roberts A."/>
            <person name="Saif S."/>
            <person name="Shea T."/>
            <person name="Shenoy N."/>
            <person name="Sisk P."/>
            <person name="Stolte C."/>
            <person name="Sykes S."/>
            <person name="Wortman J."/>
            <person name="Nusbaum C."/>
            <person name="Birren B."/>
        </authorList>
    </citation>
    <scope>NUCLEOTIDE SEQUENCE [LARGE SCALE GENOMIC DNA]</scope>
    <source>
        <strain evidence="6 7">ACC2</strain>
    </source>
</reference>
<dbReference type="Pfam" id="PF00005">
    <property type="entry name" value="ABC_tran"/>
    <property type="match status" value="1"/>
</dbReference>
<dbReference type="RefSeq" id="WP_009533061.1">
    <property type="nucleotide sequence ID" value="NZ_JH590863.1"/>
</dbReference>